<accession>A0A0E9S8M7</accession>
<sequence length="54" mass="6290">MLHSWHCLCRMPTLREGSKSTKFVNSLSYCALVNTQAFCSLFQLHHHHNFSKVL</sequence>
<organism evidence="1">
    <name type="scientific">Anguilla anguilla</name>
    <name type="common">European freshwater eel</name>
    <name type="synonym">Muraena anguilla</name>
    <dbReference type="NCBI Taxonomy" id="7936"/>
    <lineage>
        <taxon>Eukaryota</taxon>
        <taxon>Metazoa</taxon>
        <taxon>Chordata</taxon>
        <taxon>Craniata</taxon>
        <taxon>Vertebrata</taxon>
        <taxon>Euteleostomi</taxon>
        <taxon>Actinopterygii</taxon>
        <taxon>Neopterygii</taxon>
        <taxon>Teleostei</taxon>
        <taxon>Anguilliformes</taxon>
        <taxon>Anguillidae</taxon>
        <taxon>Anguilla</taxon>
    </lineage>
</organism>
<name>A0A0E9S8M7_ANGAN</name>
<dbReference type="EMBL" id="GBXM01070843">
    <property type="protein sequence ID" value="JAH37734.1"/>
    <property type="molecule type" value="Transcribed_RNA"/>
</dbReference>
<protein>
    <submittedName>
        <fullName evidence="1">Uncharacterized protein</fullName>
    </submittedName>
</protein>
<reference evidence="1" key="2">
    <citation type="journal article" date="2015" name="Fish Shellfish Immunol.">
        <title>Early steps in the European eel (Anguilla anguilla)-Vibrio vulnificus interaction in the gills: Role of the RtxA13 toxin.</title>
        <authorList>
            <person name="Callol A."/>
            <person name="Pajuelo D."/>
            <person name="Ebbesson L."/>
            <person name="Teles M."/>
            <person name="MacKenzie S."/>
            <person name="Amaro C."/>
        </authorList>
    </citation>
    <scope>NUCLEOTIDE SEQUENCE</scope>
</reference>
<evidence type="ECO:0000313" key="1">
    <source>
        <dbReference type="EMBL" id="JAH37734.1"/>
    </source>
</evidence>
<proteinExistence type="predicted"/>
<dbReference type="AlphaFoldDB" id="A0A0E9S8M7"/>
<reference evidence="1" key="1">
    <citation type="submission" date="2014-11" db="EMBL/GenBank/DDBJ databases">
        <authorList>
            <person name="Amaro Gonzalez C."/>
        </authorList>
    </citation>
    <scope>NUCLEOTIDE SEQUENCE</scope>
</reference>